<dbReference type="SUPFAM" id="SSF47413">
    <property type="entry name" value="lambda repressor-like DNA-binding domains"/>
    <property type="match status" value="1"/>
</dbReference>
<evidence type="ECO:0000313" key="1">
    <source>
        <dbReference type="EMBL" id="AYK27926.1"/>
    </source>
</evidence>
<dbReference type="AlphaFoldDB" id="A0A499S124"/>
<name>A0A499S124_STAAU</name>
<keyword evidence="1" id="KW-0614">Plasmid</keyword>
<proteinExistence type="predicted"/>
<dbReference type="GO" id="GO:0003677">
    <property type="term" value="F:DNA binding"/>
    <property type="evidence" value="ECO:0007669"/>
    <property type="project" value="InterPro"/>
</dbReference>
<dbReference type="InterPro" id="IPR010982">
    <property type="entry name" value="Lambda_DNA-bd_dom_sf"/>
</dbReference>
<accession>A0A499S124</accession>
<dbReference type="EMBL" id="MH785236">
    <property type="protein sequence ID" value="AYK27926.1"/>
    <property type="molecule type" value="Genomic_DNA"/>
</dbReference>
<gene>
    <name evidence="1" type="ORF">D0Y80_l00090</name>
</gene>
<sequence>MNNDEMLKKVILLLQSDIESHKISNGTGISSATISKLRNGNKNISKSSYETVSKLYKYYLDKESYLEQAKNLKEDILNIKLPKDIQIFISSLKNIIDRLNDNSSELSIKEILFEKKFTMTKDKKSSELISTIKIDELVPIQIKRNTFAYNLKIIKDYIDEHSPIKSINNYHIDFAYNDLEIDLKHLIYKGDRVTLIKSNLDELGETQTGLYVSSAGHNYEYNFIKLYVFEDYRKEEEHE</sequence>
<reference evidence="1" key="1">
    <citation type="journal article" date="2019" name="Front. Microbiol.">
        <title>Prevalence of Antibiotic and Heavy Metal Resistance Determinants and Virulence-Related Genetic Elements in Plasmids of Staphylococcus aureus.</title>
        <authorList>
            <person name="Bukowski M."/>
            <person name="Piwowarczyk R."/>
            <person name="Madry A."/>
            <person name="Zagorski-Przybylo R."/>
            <person name="Hydzik M."/>
            <person name="Wladyka B."/>
        </authorList>
    </citation>
    <scope>NUCLEOTIDE SEQUENCE</scope>
    <source>
        <strain evidence="1">Ph1</strain>
        <plasmid evidence="1">pPH1-1</plasmid>
    </source>
</reference>
<dbReference type="RefSeq" id="WP_031838144.1">
    <property type="nucleotide sequence ID" value="NZ_CP011871.1"/>
</dbReference>
<geneLocation type="plasmid" evidence="1">
    <name>pPH1-1</name>
</geneLocation>
<organism evidence="1">
    <name type="scientific">Staphylococcus aureus</name>
    <dbReference type="NCBI Taxonomy" id="1280"/>
    <lineage>
        <taxon>Bacteria</taxon>
        <taxon>Bacillati</taxon>
        <taxon>Bacillota</taxon>
        <taxon>Bacilli</taxon>
        <taxon>Bacillales</taxon>
        <taxon>Staphylococcaceae</taxon>
        <taxon>Staphylococcus</taxon>
    </lineage>
</organism>
<protein>
    <submittedName>
        <fullName evidence="1">Uncharacterized protein</fullName>
    </submittedName>
</protein>